<name>A0A412Z4D9_9FIRM</name>
<keyword evidence="1" id="KW-0472">Membrane</keyword>
<proteinExistence type="predicted"/>
<dbReference type="RefSeq" id="WP_118018900.1">
    <property type="nucleotide sequence ID" value="NZ_CATYQV010000080.1"/>
</dbReference>
<dbReference type="AlphaFoldDB" id="A0A412Z4D9"/>
<accession>A0A412Z4D9</accession>
<reference evidence="5 6" key="1">
    <citation type="submission" date="2018-08" db="EMBL/GenBank/DDBJ databases">
        <title>A genome reference for cultivated species of the human gut microbiota.</title>
        <authorList>
            <person name="Zou Y."/>
            <person name="Xue W."/>
            <person name="Luo G."/>
        </authorList>
    </citation>
    <scope>NUCLEOTIDE SEQUENCE [LARGE SCALE GENOMIC DNA]</scope>
    <source>
        <strain evidence="3 6">AF14-18</strain>
        <strain evidence="4 5">AM35-14</strain>
    </source>
</reference>
<comment type="caution">
    <text evidence="3">The sequence shown here is derived from an EMBL/GenBank/DDBJ whole genome shotgun (WGS) entry which is preliminary data.</text>
</comment>
<feature type="transmembrane region" description="Helical" evidence="1">
    <location>
        <begin position="347"/>
        <end position="364"/>
    </location>
</feature>
<dbReference type="Proteomes" id="UP000283975">
    <property type="component" value="Unassembled WGS sequence"/>
</dbReference>
<evidence type="ECO:0000256" key="2">
    <source>
        <dbReference type="SAM" id="SignalP"/>
    </source>
</evidence>
<gene>
    <name evidence="4" type="ORF">DW839_30470</name>
    <name evidence="3" type="ORF">DWW02_15695</name>
</gene>
<keyword evidence="2" id="KW-0732">Signal</keyword>
<dbReference type="Proteomes" id="UP000284543">
    <property type="component" value="Unassembled WGS sequence"/>
</dbReference>
<keyword evidence="1" id="KW-0812">Transmembrane</keyword>
<dbReference type="EMBL" id="QRZM01000006">
    <property type="protein sequence ID" value="RGV74785.1"/>
    <property type="molecule type" value="Genomic_DNA"/>
</dbReference>
<feature type="chain" id="PRO_5038236760" evidence="2">
    <location>
        <begin position="18"/>
        <end position="372"/>
    </location>
</feature>
<evidence type="ECO:0000313" key="6">
    <source>
        <dbReference type="Proteomes" id="UP000284543"/>
    </source>
</evidence>
<evidence type="ECO:0000313" key="5">
    <source>
        <dbReference type="Proteomes" id="UP000283975"/>
    </source>
</evidence>
<dbReference type="EMBL" id="QSHZ01000058">
    <property type="protein sequence ID" value="RHC46974.1"/>
    <property type="molecule type" value="Genomic_DNA"/>
</dbReference>
<protein>
    <submittedName>
        <fullName evidence="3">Uncharacterized protein</fullName>
    </submittedName>
</protein>
<keyword evidence="1" id="KW-1133">Transmembrane helix</keyword>
<organism evidence="3 6">
    <name type="scientific">Enterocloster bolteae</name>
    <dbReference type="NCBI Taxonomy" id="208479"/>
    <lineage>
        <taxon>Bacteria</taxon>
        <taxon>Bacillati</taxon>
        <taxon>Bacillota</taxon>
        <taxon>Clostridia</taxon>
        <taxon>Lachnospirales</taxon>
        <taxon>Lachnospiraceae</taxon>
        <taxon>Enterocloster</taxon>
    </lineage>
</organism>
<feature type="signal peptide" evidence="2">
    <location>
        <begin position="1"/>
        <end position="17"/>
    </location>
</feature>
<evidence type="ECO:0000313" key="3">
    <source>
        <dbReference type="EMBL" id="RGV74785.1"/>
    </source>
</evidence>
<evidence type="ECO:0000256" key="1">
    <source>
        <dbReference type="SAM" id="Phobius"/>
    </source>
</evidence>
<evidence type="ECO:0000313" key="4">
    <source>
        <dbReference type="EMBL" id="RHC46974.1"/>
    </source>
</evidence>
<sequence>MKRIRSPLLLAAMALLAAGLTLWGSADRSFAGQTDQGYGAGGEARELDKEAQESMFSYQVEGEPESPYGEGSQELERLLEALGMEVPTLLPEEAAGMEKVVDPPMNFLVSKTEGLLDYTLPDGSRFSASVPQGMTVTDPVTFKPVENAILTILRNGSGIETSRDGIYSQPGKYHIRMVILPTSSEGGSRLLEVNFRFTILPREVSLLNLLKAPEGFAIEKMELDGRGILPDNPRWHFLHGDGRYKVRFAQENGGLFYDISFKRDTQAPLFTISPVPDKKEMKDTVFLELTEDMTSLEMYYNGRMAPIPIKRLELAGLYQFRLWDRAGNERYYQIRIAERLRPPSPKTIIITILGVGAAAGWFFYQRRHPRFL</sequence>